<name>B0BT02_ACTPJ</name>
<accession>B0BT02</accession>
<dbReference type="HOGENOM" id="CLU_3394710_0_0_6"/>
<dbReference type="AlphaFoldDB" id="B0BT02"/>
<organism evidence="1 2">
    <name type="scientific">Actinobacillus pleuropneumoniae serotype 3 (strain JL03)</name>
    <dbReference type="NCBI Taxonomy" id="434271"/>
    <lineage>
        <taxon>Bacteria</taxon>
        <taxon>Pseudomonadati</taxon>
        <taxon>Pseudomonadota</taxon>
        <taxon>Gammaproteobacteria</taxon>
        <taxon>Pasteurellales</taxon>
        <taxon>Pasteurellaceae</taxon>
        <taxon>Actinobacillus</taxon>
    </lineage>
</organism>
<reference evidence="1 2" key="1">
    <citation type="journal article" date="2008" name="PLoS ONE">
        <title>Genome biology of Actinobacillus pleuropneumoniae JL03, an isolate of serotype 3 prevalent in China.</title>
        <authorList>
            <person name="Xu Z."/>
            <person name="Zhou Y."/>
            <person name="Li L."/>
            <person name="Zhou R."/>
            <person name="Xiao S."/>
            <person name="Wan Y."/>
            <person name="Zhang S."/>
            <person name="Wang K."/>
            <person name="Li W."/>
            <person name="Li L."/>
            <person name="Jin H."/>
            <person name="Kang M."/>
            <person name="Dalai B."/>
            <person name="Li T."/>
            <person name="Liu L."/>
            <person name="Cheng Y."/>
            <person name="Zhang L."/>
            <person name="Xu T."/>
            <person name="Zheng H."/>
            <person name="Pu S."/>
            <person name="Wang B."/>
            <person name="Gu W."/>
            <person name="Zhang X.L."/>
            <person name="Zhu G.-F."/>
            <person name="Wang S."/>
            <person name="Zhao G.-P."/>
            <person name="Chen H."/>
        </authorList>
    </citation>
    <scope>NUCLEOTIDE SEQUENCE [LARGE SCALE GENOMIC DNA]</scope>
    <source>
        <strain evidence="1 2">JL03</strain>
    </source>
</reference>
<protein>
    <submittedName>
        <fullName evidence="1">Uncharacterized protein</fullName>
    </submittedName>
</protein>
<proteinExistence type="predicted"/>
<evidence type="ECO:0000313" key="2">
    <source>
        <dbReference type="Proteomes" id="UP000008547"/>
    </source>
</evidence>
<dbReference type="KEGG" id="apj:APJL_1866"/>
<evidence type="ECO:0000313" key="1">
    <source>
        <dbReference type="EMBL" id="ABY70416.1"/>
    </source>
</evidence>
<dbReference type="EMBL" id="CP000687">
    <property type="protein sequence ID" value="ABY70416.1"/>
    <property type="molecule type" value="Genomic_DNA"/>
</dbReference>
<gene>
    <name evidence="1" type="ordered locus">APJL_1866</name>
</gene>
<dbReference type="Proteomes" id="UP000008547">
    <property type="component" value="Chromosome"/>
</dbReference>
<sequence>MNMIFYIKRSDLRNFLQIAKFCENSTAFVLK</sequence>